<feature type="non-terminal residue" evidence="1">
    <location>
        <position position="331"/>
    </location>
</feature>
<organism evidence="1 2">
    <name type="scientific">Nesidiocoris tenuis</name>
    <dbReference type="NCBI Taxonomy" id="355587"/>
    <lineage>
        <taxon>Eukaryota</taxon>
        <taxon>Metazoa</taxon>
        <taxon>Ecdysozoa</taxon>
        <taxon>Arthropoda</taxon>
        <taxon>Hexapoda</taxon>
        <taxon>Insecta</taxon>
        <taxon>Pterygota</taxon>
        <taxon>Neoptera</taxon>
        <taxon>Paraneoptera</taxon>
        <taxon>Hemiptera</taxon>
        <taxon>Heteroptera</taxon>
        <taxon>Panheteroptera</taxon>
        <taxon>Cimicomorpha</taxon>
        <taxon>Miridae</taxon>
        <taxon>Dicyphina</taxon>
        <taxon>Nesidiocoris</taxon>
    </lineage>
</organism>
<gene>
    <name evidence="1" type="ORF">NTEN_LOCUS19229</name>
</gene>
<sequence length="331" mass="38981">SKNFVFIVKNLKIRAFVRNQKLKVFQKKKQKWFRRRAAEKITSTRRARENENLFIHFIIRRTSRDKNKQEVPKWRRQSRRRRRRAEIRIHRSSPLIEKGRKLCQNRGEGKNPFLGLTGGREVNYQGKRSNCSTSATRLRRIREKTILAILAFSPNRDFIVEERVFAHLSHYLIQPIAPCESLLERFLTIQISNLDQSQNEFENIICRHFCTEKLKTIKPLCHPCFGLCLLFQYFHPQKKFTLTSRFSRSGVLRVACALPFSPPSLSVPILDFRTITILPFTLRARAAEVHGTDPERKWGYSSCHSSKYFSYVSRRGTCRGVADFFNSKRSE</sequence>
<accession>A0A6H5HD28</accession>
<dbReference type="EMBL" id="CADCXU010028219">
    <property type="protein sequence ID" value="CAB0014822.1"/>
    <property type="molecule type" value="Genomic_DNA"/>
</dbReference>
<dbReference type="Proteomes" id="UP000479000">
    <property type="component" value="Unassembled WGS sequence"/>
</dbReference>
<protein>
    <submittedName>
        <fullName evidence="1">Uncharacterized protein</fullName>
    </submittedName>
</protein>
<evidence type="ECO:0000313" key="1">
    <source>
        <dbReference type="EMBL" id="CAB0014822.1"/>
    </source>
</evidence>
<name>A0A6H5HD28_9HEMI</name>
<reference evidence="1 2" key="1">
    <citation type="submission" date="2020-02" db="EMBL/GenBank/DDBJ databases">
        <authorList>
            <person name="Ferguson B K."/>
        </authorList>
    </citation>
    <scope>NUCLEOTIDE SEQUENCE [LARGE SCALE GENOMIC DNA]</scope>
</reference>
<evidence type="ECO:0000313" key="2">
    <source>
        <dbReference type="Proteomes" id="UP000479000"/>
    </source>
</evidence>
<dbReference type="AlphaFoldDB" id="A0A6H5HD28"/>
<keyword evidence="2" id="KW-1185">Reference proteome</keyword>
<feature type="non-terminal residue" evidence="1">
    <location>
        <position position="1"/>
    </location>
</feature>
<proteinExistence type="predicted"/>